<reference evidence="1 2" key="1">
    <citation type="submission" date="2018-09" db="EMBL/GenBank/DDBJ databases">
        <authorList>
            <person name="Wang Z."/>
        </authorList>
    </citation>
    <scope>NUCLEOTIDE SEQUENCE [LARGE SCALE GENOMIC DNA]</scope>
    <source>
        <strain evidence="1 2">ALS 81</strain>
    </source>
</reference>
<keyword evidence="1" id="KW-0413">Isomerase</keyword>
<sequence length="114" mass="12375">MPHCIIEYDQSLDTSIDIENVVQGVQQCALESGLFEPSAIKTRAIACSHCASGQGDSQMLHVRIHLFAGRSASQKLALSESMLAALDAMIPQVPSLSVELVDMDSESYQKRILV</sequence>
<gene>
    <name evidence="1" type="ORF">DBZ36_02765</name>
</gene>
<dbReference type="CDD" id="cd00580">
    <property type="entry name" value="CHMI"/>
    <property type="match status" value="1"/>
</dbReference>
<evidence type="ECO:0000313" key="1">
    <source>
        <dbReference type="EMBL" id="RKF20880.1"/>
    </source>
</evidence>
<keyword evidence="2" id="KW-1185">Reference proteome</keyword>
<dbReference type="SUPFAM" id="SSF55331">
    <property type="entry name" value="Tautomerase/MIF"/>
    <property type="match status" value="1"/>
</dbReference>
<dbReference type="RefSeq" id="WP_120353408.1">
    <property type="nucleotide sequence ID" value="NZ_RAQO01000003.1"/>
</dbReference>
<dbReference type="InterPro" id="IPR014347">
    <property type="entry name" value="Tautomerase/MIF_sf"/>
</dbReference>
<accession>A0A420EJQ0</accession>
<protein>
    <submittedName>
        <fullName evidence="1">5-carboxymethyl-2-hydroxymuconate Delta-isomerase</fullName>
    </submittedName>
</protein>
<proteinExistence type="predicted"/>
<dbReference type="EMBL" id="RAQO01000003">
    <property type="protein sequence ID" value="RKF20880.1"/>
    <property type="molecule type" value="Genomic_DNA"/>
</dbReference>
<dbReference type="PANTHER" id="PTHR37950">
    <property type="entry name" value="4-HYDROXYPHENYLACETATE CATABOLISM PROTEIN"/>
    <property type="match status" value="1"/>
</dbReference>
<evidence type="ECO:0000313" key="2">
    <source>
        <dbReference type="Proteomes" id="UP000286482"/>
    </source>
</evidence>
<dbReference type="OrthoDB" id="9814215at2"/>
<organism evidence="1 2">
    <name type="scientific">Alginatibacterium sediminis</name>
    <dbReference type="NCBI Taxonomy" id="2164068"/>
    <lineage>
        <taxon>Bacteria</taxon>
        <taxon>Pseudomonadati</taxon>
        <taxon>Pseudomonadota</taxon>
        <taxon>Gammaproteobacteria</taxon>
        <taxon>Alteromonadales</taxon>
        <taxon>Alteromonadaceae</taxon>
        <taxon>Alginatibacterium</taxon>
    </lineage>
</organism>
<dbReference type="Gene3D" id="3.30.429.10">
    <property type="entry name" value="Macrophage Migration Inhibitory Factor"/>
    <property type="match status" value="1"/>
</dbReference>
<comment type="caution">
    <text evidence="1">The sequence shown here is derived from an EMBL/GenBank/DDBJ whole genome shotgun (WGS) entry which is preliminary data.</text>
</comment>
<dbReference type="Proteomes" id="UP000286482">
    <property type="component" value="Unassembled WGS sequence"/>
</dbReference>
<dbReference type="PANTHER" id="PTHR37950:SF1">
    <property type="entry name" value="4-HYDROXYPHENYLACETATE CATABOLISM PROTEIN"/>
    <property type="match status" value="1"/>
</dbReference>
<dbReference type="AlphaFoldDB" id="A0A420EJQ0"/>
<dbReference type="Pfam" id="PF02962">
    <property type="entry name" value="CHMI"/>
    <property type="match status" value="1"/>
</dbReference>
<dbReference type="InterPro" id="IPR004220">
    <property type="entry name" value="5-COMe_2-OHmuconate_Isoase"/>
</dbReference>
<name>A0A420EJQ0_9ALTE</name>
<dbReference type="GO" id="GO:0008704">
    <property type="term" value="F:5-carboxymethyl-2-hydroxymuconate delta-isomerase activity"/>
    <property type="evidence" value="ECO:0007669"/>
    <property type="project" value="InterPro"/>
</dbReference>